<feature type="domain" description="Chromo shadow" evidence="3">
    <location>
        <begin position="56"/>
        <end position="95"/>
    </location>
</feature>
<keyword evidence="5" id="KW-1185">Reference proteome</keyword>
<name>A0ABR2ZNY3_9AGAR</name>
<evidence type="ECO:0000256" key="1">
    <source>
        <dbReference type="ARBA" id="ARBA00004123"/>
    </source>
</evidence>
<comment type="caution">
    <text evidence="4">The sequence shown here is derived from an EMBL/GenBank/DDBJ whole genome shotgun (WGS) entry which is preliminary data.</text>
</comment>
<dbReference type="CDD" id="cd00034">
    <property type="entry name" value="CSD"/>
    <property type="match status" value="1"/>
</dbReference>
<comment type="subcellular location">
    <subcellularLocation>
        <location evidence="1">Nucleus</location>
    </subcellularLocation>
</comment>
<dbReference type="Gene3D" id="2.40.50.40">
    <property type="match status" value="1"/>
</dbReference>
<evidence type="ECO:0000259" key="3">
    <source>
        <dbReference type="Pfam" id="PF01393"/>
    </source>
</evidence>
<keyword evidence="2" id="KW-0539">Nucleus</keyword>
<reference evidence="4 5" key="1">
    <citation type="submission" date="2024-05" db="EMBL/GenBank/DDBJ databases">
        <title>A draft genome resource for the thread blight pathogen Marasmius tenuissimus strain MS-2.</title>
        <authorList>
            <person name="Yulfo-Soto G.E."/>
            <person name="Baruah I.K."/>
            <person name="Amoako-Attah I."/>
            <person name="Bukari Y."/>
            <person name="Meinhardt L.W."/>
            <person name="Bailey B.A."/>
            <person name="Cohen S.P."/>
        </authorList>
    </citation>
    <scope>NUCLEOTIDE SEQUENCE [LARGE SCALE GENOMIC DNA]</scope>
    <source>
        <strain evidence="4 5">MS-2</strain>
    </source>
</reference>
<dbReference type="InterPro" id="IPR008251">
    <property type="entry name" value="Chromo_shadow_dom"/>
</dbReference>
<dbReference type="InterPro" id="IPR016197">
    <property type="entry name" value="Chromo-like_dom_sf"/>
</dbReference>
<evidence type="ECO:0000256" key="2">
    <source>
        <dbReference type="ARBA" id="ARBA00023242"/>
    </source>
</evidence>
<evidence type="ECO:0000313" key="4">
    <source>
        <dbReference type="EMBL" id="KAL0062097.1"/>
    </source>
</evidence>
<sequence>MLLPPEYPTIDDGSGEKLYDVEHMKLKYGHYPTWDPIVCCVTGLLRQPRGAGNRYIVYARLNDWGQQKLVCMPLKVARARMPQKLIAFYEKHLQWLVQPDGGSNGESNED</sequence>
<dbReference type="Pfam" id="PF01393">
    <property type="entry name" value="Chromo_shadow"/>
    <property type="match status" value="1"/>
</dbReference>
<proteinExistence type="predicted"/>
<dbReference type="Proteomes" id="UP001437256">
    <property type="component" value="Unassembled WGS sequence"/>
</dbReference>
<protein>
    <recommendedName>
        <fullName evidence="3">Chromo shadow domain-containing protein</fullName>
    </recommendedName>
</protein>
<organism evidence="4 5">
    <name type="scientific">Marasmius tenuissimus</name>
    <dbReference type="NCBI Taxonomy" id="585030"/>
    <lineage>
        <taxon>Eukaryota</taxon>
        <taxon>Fungi</taxon>
        <taxon>Dikarya</taxon>
        <taxon>Basidiomycota</taxon>
        <taxon>Agaricomycotina</taxon>
        <taxon>Agaricomycetes</taxon>
        <taxon>Agaricomycetidae</taxon>
        <taxon>Agaricales</taxon>
        <taxon>Marasmiineae</taxon>
        <taxon>Marasmiaceae</taxon>
        <taxon>Marasmius</taxon>
    </lineage>
</organism>
<dbReference type="EMBL" id="JBBXMP010000114">
    <property type="protein sequence ID" value="KAL0062097.1"/>
    <property type="molecule type" value="Genomic_DNA"/>
</dbReference>
<accession>A0ABR2ZNY3</accession>
<dbReference type="SUPFAM" id="SSF54160">
    <property type="entry name" value="Chromo domain-like"/>
    <property type="match status" value="1"/>
</dbReference>
<evidence type="ECO:0000313" key="5">
    <source>
        <dbReference type="Proteomes" id="UP001437256"/>
    </source>
</evidence>
<gene>
    <name evidence="4" type="ORF">AAF712_011024</name>
</gene>